<dbReference type="GO" id="GO:0015293">
    <property type="term" value="F:symporter activity"/>
    <property type="evidence" value="ECO:0007669"/>
    <property type="project" value="UniProtKB-KW"/>
</dbReference>
<feature type="transmembrane region" description="Helical" evidence="8">
    <location>
        <begin position="381"/>
        <end position="406"/>
    </location>
</feature>
<feature type="transmembrane region" description="Helical" evidence="8">
    <location>
        <begin position="448"/>
        <end position="469"/>
    </location>
</feature>
<feature type="transmembrane region" description="Helical" evidence="8">
    <location>
        <begin position="105"/>
        <end position="128"/>
    </location>
</feature>
<keyword evidence="5" id="KW-0769">Symport</keyword>
<evidence type="ECO:0000256" key="4">
    <source>
        <dbReference type="ARBA" id="ARBA00022692"/>
    </source>
</evidence>
<feature type="transmembrane region" description="Helical" evidence="8">
    <location>
        <begin position="164"/>
        <end position="195"/>
    </location>
</feature>
<evidence type="ECO:0000313" key="10">
    <source>
        <dbReference type="EMBL" id="RZI46846.1"/>
    </source>
</evidence>
<gene>
    <name evidence="10" type="ORF">EQU50_01070</name>
</gene>
<dbReference type="GO" id="GO:0005886">
    <property type="term" value="C:plasma membrane"/>
    <property type="evidence" value="ECO:0007669"/>
    <property type="project" value="UniProtKB-SubCell"/>
</dbReference>
<evidence type="ECO:0000256" key="3">
    <source>
        <dbReference type="ARBA" id="ARBA00022475"/>
    </source>
</evidence>
<evidence type="ECO:0000256" key="1">
    <source>
        <dbReference type="ARBA" id="ARBA00004651"/>
    </source>
</evidence>
<evidence type="ECO:0000313" key="11">
    <source>
        <dbReference type="Proteomes" id="UP000293550"/>
    </source>
</evidence>
<comment type="subcellular location">
    <subcellularLocation>
        <location evidence="1">Cell membrane</location>
        <topology evidence="1">Multi-pass membrane protein</topology>
    </subcellularLocation>
</comment>
<protein>
    <submittedName>
        <fullName evidence="10">MFS transporter</fullName>
    </submittedName>
</protein>
<organism evidence="10 11">
    <name type="scientific">Candidatus Finniella inopinata</name>
    <dbReference type="NCBI Taxonomy" id="1696036"/>
    <lineage>
        <taxon>Bacteria</taxon>
        <taxon>Pseudomonadati</taxon>
        <taxon>Pseudomonadota</taxon>
        <taxon>Alphaproteobacteria</taxon>
        <taxon>Holosporales</taxon>
        <taxon>Candidatus Paracaedibacteraceae</taxon>
        <taxon>Candidatus Finniella</taxon>
    </lineage>
</organism>
<dbReference type="PANTHER" id="PTHR43528">
    <property type="entry name" value="ALPHA-KETOGLUTARATE PERMEASE"/>
    <property type="match status" value="1"/>
</dbReference>
<dbReference type="Gene3D" id="1.20.1250.20">
    <property type="entry name" value="MFS general substrate transporter like domains"/>
    <property type="match status" value="2"/>
</dbReference>
<keyword evidence="4 8" id="KW-0812">Transmembrane</keyword>
<dbReference type="InterPro" id="IPR020846">
    <property type="entry name" value="MFS_dom"/>
</dbReference>
<feature type="transmembrane region" description="Helical" evidence="8">
    <location>
        <begin position="359"/>
        <end position="375"/>
    </location>
</feature>
<dbReference type="InterPro" id="IPR036259">
    <property type="entry name" value="MFS_trans_sf"/>
</dbReference>
<name>A0A4Q7DPD4_9PROT</name>
<proteinExistence type="predicted"/>
<keyword evidence="11" id="KW-1185">Reference proteome</keyword>
<dbReference type="AlphaFoldDB" id="A0A4Q7DPD4"/>
<evidence type="ECO:0000259" key="9">
    <source>
        <dbReference type="PROSITE" id="PS50850"/>
    </source>
</evidence>
<evidence type="ECO:0000256" key="8">
    <source>
        <dbReference type="SAM" id="Phobius"/>
    </source>
</evidence>
<dbReference type="Pfam" id="PF07690">
    <property type="entry name" value="MFS_1"/>
    <property type="match status" value="1"/>
</dbReference>
<keyword evidence="6 8" id="KW-1133">Transmembrane helix</keyword>
<feature type="transmembrane region" description="Helical" evidence="8">
    <location>
        <begin position="83"/>
        <end position="99"/>
    </location>
</feature>
<dbReference type="PROSITE" id="PS50850">
    <property type="entry name" value="MFS"/>
    <property type="match status" value="1"/>
</dbReference>
<evidence type="ECO:0000256" key="6">
    <source>
        <dbReference type="ARBA" id="ARBA00022989"/>
    </source>
</evidence>
<dbReference type="Proteomes" id="UP000293550">
    <property type="component" value="Unassembled WGS sequence"/>
</dbReference>
<feature type="transmembrane region" description="Helical" evidence="8">
    <location>
        <begin position="207"/>
        <end position="232"/>
    </location>
</feature>
<evidence type="ECO:0000256" key="2">
    <source>
        <dbReference type="ARBA" id="ARBA00022448"/>
    </source>
</evidence>
<feature type="transmembrane region" description="Helical" evidence="8">
    <location>
        <begin position="140"/>
        <end position="158"/>
    </location>
</feature>
<feature type="transmembrane region" description="Helical" evidence="8">
    <location>
        <begin position="327"/>
        <end position="347"/>
    </location>
</feature>
<reference evidence="10 11" key="1">
    <citation type="submission" date="2018-10" db="EMBL/GenBank/DDBJ databases">
        <title>An updated phylogeny of the Alphaproteobacteria reveals that the parasitic Rickettsiales and Holosporales have independent origins.</title>
        <authorList>
            <person name="Munoz-Gomez S.A."/>
            <person name="Hess S."/>
            <person name="Burger G."/>
            <person name="Lang B.F."/>
            <person name="Susko E."/>
            <person name="Slamovits C.H."/>
            <person name="Roger A.J."/>
        </authorList>
    </citation>
    <scope>NUCLEOTIDE SEQUENCE [LARGE SCALE GENOMIC DNA]</scope>
    <source>
        <strain evidence="10">HOLO01</strain>
    </source>
</reference>
<evidence type="ECO:0000256" key="5">
    <source>
        <dbReference type="ARBA" id="ARBA00022847"/>
    </source>
</evidence>
<accession>A0A4Q7DPD4</accession>
<dbReference type="InterPro" id="IPR051084">
    <property type="entry name" value="H+-coupled_symporters"/>
</dbReference>
<dbReference type="SUPFAM" id="SSF103473">
    <property type="entry name" value="MFS general substrate transporter"/>
    <property type="match status" value="1"/>
</dbReference>
<comment type="caution">
    <text evidence="10">The sequence shown here is derived from an EMBL/GenBank/DDBJ whole genome shotgun (WGS) entry which is preliminary data.</text>
</comment>
<feature type="transmembrane region" description="Helical" evidence="8">
    <location>
        <begin position="238"/>
        <end position="255"/>
    </location>
</feature>
<evidence type="ECO:0000256" key="7">
    <source>
        <dbReference type="ARBA" id="ARBA00023136"/>
    </source>
</evidence>
<keyword evidence="3" id="KW-1003">Cell membrane</keyword>
<feature type="transmembrane region" description="Helical" evidence="8">
    <location>
        <begin position="288"/>
        <end position="307"/>
    </location>
</feature>
<feature type="domain" description="Major facilitator superfamily (MFS) profile" evidence="9">
    <location>
        <begin position="68"/>
        <end position="474"/>
    </location>
</feature>
<dbReference type="PANTHER" id="PTHR43528:SF1">
    <property type="entry name" value="ALPHA-KETOGLUTARATE PERMEASE"/>
    <property type="match status" value="1"/>
</dbReference>
<feature type="transmembrane region" description="Helical" evidence="8">
    <location>
        <begin position="418"/>
        <end position="442"/>
    </location>
</feature>
<dbReference type="InterPro" id="IPR011701">
    <property type="entry name" value="MFS"/>
</dbReference>
<keyword evidence="2" id="KW-0813">Transport</keyword>
<sequence>MFFSHRYPQWIRFYVGLYPFQVKIFTNQRKFSKKIFKKSTRRRKVNLFYSHFIHHHSRIYMVTVDRKSIASSLLGHLIERYDVALYGCLATVMSIHYFPTGNKDVAMLASFGTFAAGYFMRPLGGILFGSYGDRYGRKKAFLLSVGLTIIPTTIMGLLPTYAEIGIAASVIIFACRLAQGLCVGGEFGGVGVYIGEHVPANRVGFSASFVCAFGILGAVFGTALGSFCIAWFMPAWGWRLPFLIGALATLGAYFIRRRMQETPVFKQIEQSKTQCHSPLRTVLKQDPWNILCALGVGGCGHSLLYVSTLYLNDVYINKIGLTLHESLMVNTLIFLYWVLLSPVMGYISDRFDLQNFMQKTSLCILFLVFPLFFMLDKATTFYGTLIFQVLFSTLGVAFVAPISGLFTRLFPPKYRYTGVAFGITLGQAILGGTTPLICIYLAKSWGSLVAPGVYIFITTVIGFLSVTFLRRYDDAVMSFQQDTENRCFA</sequence>
<keyword evidence="7 8" id="KW-0472">Membrane</keyword>
<dbReference type="EMBL" id="SCFB01000002">
    <property type="protein sequence ID" value="RZI46846.1"/>
    <property type="molecule type" value="Genomic_DNA"/>
</dbReference>
<dbReference type="OrthoDB" id="9783227at2"/>